<evidence type="ECO:0000256" key="4">
    <source>
        <dbReference type="ARBA" id="ARBA00022759"/>
    </source>
</evidence>
<dbReference type="GO" id="GO:0016787">
    <property type="term" value="F:hydrolase activity"/>
    <property type="evidence" value="ECO:0007669"/>
    <property type="project" value="UniProtKB-KW"/>
</dbReference>
<evidence type="ECO:0000256" key="5">
    <source>
        <dbReference type="ARBA" id="ARBA00022801"/>
    </source>
</evidence>
<dbReference type="InterPro" id="IPR010998">
    <property type="entry name" value="Integrase_recombinase_N"/>
</dbReference>
<evidence type="ECO:0000313" key="11">
    <source>
        <dbReference type="Proteomes" id="UP001529510"/>
    </source>
</evidence>
<proteinExistence type="predicted"/>
<dbReference type="GO" id="GO:0004519">
    <property type="term" value="F:endonuclease activity"/>
    <property type="evidence" value="ECO:0007669"/>
    <property type="project" value="UniProtKB-KW"/>
</dbReference>
<dbReference type="Proteomes" id="UP001529510">
    <property type="component" value="Unassembled WGS sequence"/>
</dbReference>
<dbReference type="Gene3D" id="1.10.150.130">
    <property type="match status" value="1"/>
</dbReference>
<evidence type="ECO:0000256" key="7">
    <source>
        <dbReference type="ARBA" id="ARBA00023125"/>
    </source>
</evidence>
<keyword evidence="7" id="KW-0238">DNA-binding</keyword>
<protein>
    <recommendedName>
        <fullName evidence="9">Core-binding (CB) domain-containing protein</fullName>
    </recommendedName>
</protein>
<dbReference type="Pfam" id="PF17917">
    <property type="entry name" value="RT_RNaseH"/>
    <property type="match status" value="1"/>
</dbReference>
<feature type="region of interest" description="Disordered" evidence="8">
    <location>
        <begin position="879"/>
        <end position="914"/>
    </location>
</feature>
<reference evidence="10 11" key="1">
    <citation type="submission" date="2024-05" db="EMBL/GenBank/DDBJ databases">
        <title>Genome sequencing and assembly of Indian major carp, Cirrhinus mrigala (Hamilton, 1822).</title>
        <authorList>
            <person name="Mohindra V."/>
            <person name="Chowdhury L.M."/>
            <person name="Lal K."/>
            <person name="Jena J.K."/>
        </authorList>
    </citation>
    <scope>NUCLEOTIDE SEQUENCE [LARGE SCALE GENOMIC DNA]</scope>
    <source>
        <strain evidence="10">CM1030</strain>
        <tissue evidence="10">Blood</tissue>
    </source>
</reference>
<dbReference type="PROSITE" id="PS51900">
    <property type="entry name" value="CB"/>
    <property type="match status" value="1"/>
</dbReference>
<sequence length="1159" mass="127863">MSTNITSPNLFPITSGACVYYARARTRHAPDVVHALRTVGRSGESEVSPLNDCLHRVHRCRTSTSEQTQERQSRIMYIIPLNLEKKKKILSSPSVVLYNVTSILTYWGLPWEPNHLRSLEEKANENWRVEFACHATPPYIQVYKMAACNHSLRFLLRSLTVPEEEKKIQANVLLLWEEIAADDNHLLFASPAKSQPECTVVPRFFPGQPAKRAIFSAYTVVISLIIRYVFPTVMPLVFEKAPFRSFPAGLVGLYELGGHAGEEEGQPDGHCSEHFDGPAPSEVRTVTPPRRDAEGRRWFVSQRAQRLLRMSIAAWPASSATLSRTLPSSSRQYRSRLRLLNTSCPGVNPPNCQQLSLRLLVTEGAPPRLLHLLRLRLLKHLRSLRLPCGGIELAVGKERSPLLRGPLQRRHPTSWRSDPETGDLEMGEIVLRGTSTSAPPPPGEGRGPYFIVPKKNGGLRPILDLRVLNRSLIKMPFKMLTPKRIISCIRHQDWFAAIDLKYAYFYVSIFPQHRLFLRFAFKGQAYQYNPPLRTSPVSLRIYQTRGGCPCPALGVGHPNPQLSRRLADNSSLTRSVVRAQGSVASASQSFWASGQLGEEQALPCADHLFSRDGAGLGQHDGTSHGRACAVGAQLSEVVQTQHSGPSKDFSEAPGAYGSCSRAHAAQLASYETASALAPWPSSEMGMAPRHVPGRRHPGMSPPFQPVAGVPLGQVRRHVIVNTDASGTGWGARCNGQAASGFWTGPRLQWHINCLELLAVFLALRRFRRMLHGEHVLVRTDNIYINHQGGLRSHRMLQLACHLLLWSLMSLKSLRAIHIPGELNRATDALSCQLTLPGEWRMETPPPGGPADLEPIRGSSDRSVCLPGIRPLPVILFPDQGSPLHGHPGTQLAPGTHQVRLSPSEPPCTDLVQDPGGRGAGLAGCALLAHPDLVPRTHAPRNSPSLEDSPEEGPSFSGDGHHLAPAPPSVEPSRLASGRDAADLSGLPQAMIDTITQARAPSTRQAYVLRWGLLVDWCSSRREHPQRCSIRVVLSFLQEKLERRLSPSTLKVYVSAIVAYHDAVDGLPLGRHHLIVRFLRGARRLNPPRSHLIPSWDLSVVLMGLCRDPFELLESVELKFLSLKTSLLSRSCPSRGWGTCTLSLSGNRALSLVRLILTFA</sequence>
<evidence type="ECO:0000256" key="2">
    <source>
        <dbReference type="ARBA" id="ARBA00022695"/>
    </source>
</evidence>
<evidence type="ECO:0000256" key="1">
    <source>
        <dbReference type="ARBA" id="ARBA00022679"/>
    </source>
</evidence>
<keyword evidence="6" id="KW-0695">RNA-directed DNA polymerase</keyword>
<dbReference type="GO" id="GO:0003964">
    <property type="term" value="F:RNA-directed DNA polymerase activity"/>
    <property type="evidence" value="ECO:0007669"/>
    <property type="project" value="UniProtKB-KW"/>
</dbReference>
<keyword evidence="1" id="KW-0808">Transferase</keyword>
<keyword evidence="2" id="KW-0548">Nucleotidyltransferase</keyword>
<keyword evidence="11" id="KW-1185">Reference proteome</keyword>
<dbReference type="CDD" id="cd09275">
    <property type="entry name" value="RNase_HI_RT_DIRS1"/>
    <property type="match status" value="1"/>
</dbReference>
<dbReference type="SUPFAM" id="SSF47823">
    <property type="entry name" value="lambda integrase-like, N-terminal domain"/>
    <property type="match status" value="1"/>
</dbReference>
<evidence type="ECO:0000313" key="10">
    <source>
        <dbReference type="EMBL" id="KAL0147675.1"/>
    </source>
</evidence>
<evidence type="ECO:0000256" key="3">
    <source>
        <dbReference type="ARBA" id="ARBA00022722"/>
    </source>
</evidence>
<dbReference type="AlphaFoldDB" id="A0ABD0MFF5"/>
<dbReference type="PANTHER" id="PTHR35617:SF3">
    <property type="entry name" value="CORE-BINDING (CB) DOMAIN-CONTAINING PROTEIN"/>
    <property type="match status" value="1"/>
</dbReference>
<dbReference type="InterPro" id="IPR043128">
    <property type="entry name" value="Rev_trsase/Diguanyl_cyclase"/>
</dbReference>
<evidence type="ECO:0000259" key="9">
    <source>
        <dbReference type="PROSITE" id="PS51900"/>
    </source>
</evidence>
<feature type="region of interest" description="Disordered" evidence="8">
    <location>
        <begin position="262"/>
        <end position="287"/>
    </location>
</feature>
<dbReference type="EMBL" id="JAMKFB020000730">
    <property type="protein sequence ID" value="KAL0147675.1"/>
    <property type="molecule type" value="Genomic_DNA"/>
</dbReference>
<dbReference type="SUPFAM" id="SSF56672">
    <property type="entry name" value="DNA/RNA polymerases"/>
    <property type="match status" value="2"/>
</dbReference>
<feature type="domain" description="Core-binding (CB)" evidence="9">
    <location>
        <begin position="981"/>
        <end position="1064"/>
    </location>
</feature>
<keyword evidence="5" id="KW-0378">Hydrolase</keyword>
<comment type="caution">
    <text evidence="10">The sequence shown here is derived from an EMBL/GenBank/DDBJ whole genome shotgun (WGS) entry which is preliminary data.</text>
</comment>
<keyword evidence="4" id="KW-0255">Endonuclease</keyword>
<dbReference type="GO" id="GO:0003677">
    <property type="term" value="F:DNA binding"/>
    <property type="evidence" value="ECO:0007669"/>
    <property type="project" value="UniProtKB-KW"/>
</dbReference>
<dbReference type="InterPro" id="IPR043502">
    <property type="entry name" value="DNA/RNA_pol_sf"/>
</dbReference>
<feature type="region of interest" description="Disordered" evidence="8">
    <location>
        <begin position="933"/>
        <end position="979"/>
    </location>
</feature>
<evidence type="ECO:0000256" key="8">
    <source>
        <dbReference type="SAM" id="MobiDB-lite"/>
    </source>
</evidence>
<organism evidence="10 11">
    <name type="scientific">Cirrhinus mrigala</name>
    <name type="common">Mrigala</name>
    <dbReference type="NCBI Taxonomy" id="683832"/>
    <lineage>
        <taxon>Eukaryota</taxon>
        <taxon>Metazoa</taxon>
        <taxon>Chordata</taxon>
        <taxon>Craniata</taxon>
        <taxon>Vertebrata</taxon>
        <taxon>Euteleostomi</taxon>
        <taxon>Actinopterygii</taxon>
        <taxon>Neopterygii</taxon>
        <taxon>Teleostei</taxon>
        <taxon>Ostariophysi</taxon>
        <taxon>Cypriniformes</taxon>
        <taxon>Cyprinidae</taxon>
        <taxon>Labeoninae</taxon>
        <taxon>Labeonini</taxon>
        <taxon>Cirrhinus</taxon>
    </lineage>
</organism>
<dbReference type="Gene3D" id="3.30.70.270">
    <property type="match status" value="1"/>
</dbReference>
<dbReference type="Gene3D" id="3.10.10.10">
    <property type="entry name" value="HIV Type 1 Reverse Transcriptase, subunit A, domain 1"/>
    <property type="match status" value="1"/>
</dbReference>
<dbReference type="InterPro" id="IPR044068">
    <property type="entry name" value="CB"/>
</dbReference>
<dbReference type="PANTHER" id="PTHR35617">
    <property type="entry name" value="PHAGE_INTEGRASE DOMAIN-CONTAINING PROTEIN"/>
    <property type="match status" value="1"/>
</dbReference>
<keyword evidence="3" id="KW-0540">Nuclease</keyword>
<name>A0ABD0MFF5_CIRMR</name>
<evidence type="ECO:0000256" key="6">
    <source>
        <dbReference type="ARBA" id="ARBA00022918"/>
    </source>
</evidence>
<accession>A0ABD0MFF5</accession>
<dbReference type="InterPro" id="IPR041373">
    <property type="entry name" value="RT_RNaseH"/>
</dbReference>
<gene>
    <name evidence="10" type="ORF">M9458_057010</name>
</gene>